<dbReference type="Proteomes" id="UP000591131">
    <property type="component" value="Unassembled WGS sequence"/>
</dbReference>
<name>A0A7J6LDE8_PERCH</name>
<reference evidence="3 4" key="1">
    <citation type="submission" date="2020-04" db="EMBL/GenBank/DDBJ databases">
        <title>Perkinsus chesapeaki whole genome sequence.</title>
        <authorList>
            <person name="Bogema D.R."/>
        </authorList>
    </citation>
    <scope>NUCLEOTIDE SEQUENCE [LARGE SCALE GENOMIC DNA]</scope>
    <source>
        <strain evidence="3">ATCC PRA-425</strain>
    </source>
</reference>
<feature type="coiled-coil region" evidence="1">
    <location>
        <begin position="372"/>
        <end position="427"/>
    </location>
</feature>
<feature type="region of interest" description="Disordered" evidence="2">
    <location>
        <begin position="64"/>
        <end position="85"/>
    </location>
</feature>
<comment type="caution">
    <text evidence="3">The sequence shown here is derived from an EMBL/GenBank/DDBJ whole genome shotgun (WGS) entry which is preliminary data.</text>
</comment>
<keyword evidence="4" id="KW-1185">Reference proteome</keyword>
<evidence type="ECO:0000313" key="4">
    <source>
        <dbReference type="Proteomes" id="UP000591131"/>
    </source>
</evidence>
<dbReference type="EMBL" id="JAAPAO010000552">
    <property type="protein sequence ID" value="KAF4657264.1"/>
    <property type="molecule type" value="Genomic_DNA"/>
</dbReference>
<feature type="coiled-coil region" evidence="1">
    <location>
        <begin position="859"/>
        <end position="911"/>
    </location>
</feature>
<organism evidence="3 4">
    <name type="scientific">Perkinsus chesapeaki</name>
    <name type="common">Clam parasite</name>
    <name type="synonym">Perkinsus andrewsi</name>
    <dbReference type="NCBI Taxonomy" id="330153"/>
    <lineage>
        <taxon>Eukaryota</taxon>
        <taxon>Sar</taxon>
        <taxon>Alveolata</taxon>
        <taxon>Perkinsozoa</taxon>
        <taxon>Perkinsea</taxon>
        <taxon>Perkinsida</taxon>
        <taxon>Perkinsidae</taxon>
        <taxon>Perkinsus</taxon>
    </lineage>
</organism>
<accession>A0A7J6LDE8</accession>
<protein>
    <submittedName>
        <fullName evidence="3">Uncharacterized protein</fullName>
    </submittedName>
</protein>
<sequence>MGKESVECILREELATIRKRLAISEDENNSIKKKITALEGTVSRERDKSAATIDQLKQLLCHRDEDSQRSQQLSTLSPTPLSMEASGDDHMVLERTSVSLQHYQAEKLEHSRRSEAALLVLQSKDEMMSKLKEEKEALAVEKATLEEDKKAAAERESALQTRFECLLTECAKLQSEVHRLQELNDAAATEFETLRRADGAARLQIEKLKKSVIESEEDKKYLQEKIDRMKRTTAVKSVSVVCLKAKQRLAEKESEHIAKVKKASPPRSTVQEKTLKDLEARVSELTLENQRCHFAEKEAIRQKAAAVEELEAIQAKNHPLQSTVMCQTPEDFQLTWPLKEFMRGLDRVESSTLVVELRKQLHDAEQARYELLVQSQTEHRKLSDQMRSAEEKTARLEILCDERKASIGELRATCEELERDLRARTAEKERVAGRLHQVLEEWTTAQNKWDEEKAFLETKLSEGELTLERMPSSALVDSAECSAVCRMNQLTSKVLSLTRLEYEGRVRAQRLSAQYEVSEKKARRLQDSLDRLAVLHRQSESKHAALETDLKEKRGGECSVEGSEETVALKETNERLSARISEMHRLHKGQVERLMKQVRSTDDMLKQISQGMGKFTPPLGLEEALERGRGSDQEFDLGELLLATAERLWREEGKSQRLQAAIERFWRNWHHSEEALVSLAQAGTSWQEARAELLFMQKSASLKTETWGDAGNPPMPEGDSELVSPRSRGLPVGNVTVIVTFDEGSAVSVYRGALDTLTNRLIEYSRRTDALKSENLQLKNDLVRRDRIGDVSVERRSEVAEDDVILKKVWEKFVAIEARLSAILVEEGQRTAAVPLPAVSIPKPDSSLTDDYFEEVRHAEEISSVRLSLERDLQDMKAKLDADREAFSATLEGHAAETSRLKLQLDQLRKRLALCTAAANGSAESDALVALQSVCAELARFERNDKASLEGDEKSSEGASKIDKLKRIVAAQRQVILTLQGSPSSATSTGESTEEALLNGLKKIQEKIDWWVVGLKNSPYACLLVLAGLTRASTKRKQSGTFSSADLRLLVVACEAMAKEIGKKAPAEQHRCVRAGRVEDERKSKLKDTEIERVVEARVQEHVHRYNGLLKRVEVMAEQQKNMHRR</sequence>
<evidence type="ECO:0000256" key="2">
    <source>
        <dbReference type="SAM" id="MobiDB-lite"/>
    </source>
</evidence>
<dbReference type="AlphaFoldDB" id="A0A7J6LDE8"/>
<proteinExistence type="predicted"/>
<feature type="region of interest" description="Disordered" evidence="2">
    <location>
        <begin position="706"/>
        <end position="726"/>
    </location>
</feature>
<gene>
    <name evidence="3" type="ORF">FOL47_008535</name>
</gene>
<dbReference type="OrthoDB" id="448402at2759"/>
<feature type="compositionally biased region" description="Polar residues" evidence="2">
    <location>
        <begin position="69"/>
        <end position="80"/>
    </location>
</feature>
<evidence type="ECO:0000313" key="3">
    <source>
        <dbReference type="EMBL" id="KAF4657264.1"/>
    </source>
</evidence>
<keyword evidence="1" id="KW-0175">Coiled coil</keyword>
<evidence type="ECO:0000256" key="1">
    <source>
        <dbReference type="SAM" id="Coils"/>
    </source>
</evidence>
<feature type="coiled-coil region" evidence="1">
    <location>
        <begin position="268"/>
        <end position="316"/>
    </location>
</feature>
<feature type="coiled-coil region" evidence="1">
    <location>
        <begin position="121"/>
        <end position="232"/>
    </location>
</feature>